<keyword evidence="2" id="KW-1185">Reference proteome</keyword>
<dbReference type="InterPro" id="IPR005358">
    <property type="entry name" value="Puta_zinc/iron-chelating_dom"/>
</dbReference>
<proteinExistence type="predicted"/>
<sequence length="105" mass="11689">MSDSSRHIPHHQIAEPAVSCSTCAACCCRLEVLLLGDTGVPERYIDTAEWGGDVMCRLDDGWCVALDRDSMRCTIYVNRPQVCRDFELGSAECMDEREGIVGAYR</sequence>
<dbReference type="AlphaFoldDB" id="A0A1H3A7Q6"/>
<dbReference type="OrthoDB" id="71604at2"/>
<gene>
    <name evidence="1" type="ORF">SAMN05216287_2608</name>
</gene>
<reference evidence="2" key="1">
    <citation type="submission" date="2016-10" db="EMBL/GenBank/DDBJ databases">
        <authorList>
            <person name="Varghese N."/>
            <person name="Submissions S."/>
        </authorList>
    </citation>
    <scope>NUCLEOTIDE SEQUENCE [LARGE SCALE GENOMIC DNA]</scope>
    <source>
        <strain evidence="2">NRRL B-59562</strain>
    </source>
</reference>
<evidence type="ECO:0000313" key="1">
    <source>
        <dbReference type="EMBL" id="SDX25747.1"/>
    </source>
</evidence>
<dbReference type="STRING" id="1007099.SAMN05216287_2608"/>
<dbReference type="RefSeq" id="WP_090228772.1">
    <property type="nucleotide sequence ID" value="NZ_FNNU01000003.1"/>
</dbReference>
<dbReference type="Proteomes" id="UP000243778">
    <property type="component" value="Unassembled WGS sequence"/>
</dbReference>
<dbReference type="Pfam" id="PF03692">
    <property type="entry name" value="CxxCxxCC"/>
    <property type="match status" value="1"/>
</dbReference>
<dbReference type="EMBL" id="FNNU01000003">
    <property type="protein sequence ID" value="SDX25747.1"/>
    <property type="molecule type" value="Genomic_DNA"/>
</dbReference>
<organism evidence="1 2">
    <name type="scientific">Pseudomonas kuykendallii</name>
    <dbReference type="NCBI Taxonomy" id="1007099"/>
    <lineage>
        <taxon>Bacteria</taxon>
        <taxon>Pseudomonadati</taxon>
        <taxon>Pseudomonadota</taxon>
        <taxon>Gammaproteobacteria</taxon>
        <taxon>Pseudomonadales</taxon>
        <taxon>Pseudomonadaceae</taxon>
        <taxon>Pseudomonas</taxon>
    </lineage>
</organism>
<name>A0A1H3A7Q6_9PSED</name>
<accession>A0A1H3A7Q6</accession>
<protein>
    <submittedName>
        <fullName evidence="1">Zinc-or iron-chelating domain-containing protein</fullName>
    </submittedName>
</protein>
<evidence type="ECO:0000313" key="2">
    <source>
        <dbReference type="Proteomes" id="UP000243778"/>
    </source>
</evidence>